<sequence>MVNLPGLAGGLGTYELPLDTLREVFDLSVHDRMLFDRLLELETLRPNTVLEQARAVAITGVGGVELARVNNARGQEEKSSRELGQLAVLHQALRQLGGAAVQDMKREELLTMEGQIRARKALNRFSSEHKVANDTIIDSLGEWSKMSAPVGLALDGCQGPLRVLVTDLKKFASDVEEWANSEQADFRFMAGRISSATKATCDHAMKLISQVDGWNNELGKVLTDWERAKKDIAKMIDHLWWLLDGWQELIDLWQKRPVNDRVRQREIIEEVASFTPVLPIEEIAVAEQQFWIDVRVNQMLWAGELRKLGSGEIDADMVDRLERFRRQSA</sequence>
<evidence type="ECO:0000313" key="2">
    <source>
        <dbReference type="Proteomes" id="UP000233332"/>
    </source>
</evidence>
<name>A0A2N3LCI0_9PROT</name>
<protein>
    <submittedName>
        <fullName evidence="1">Uncharacterized protein</fullName>
    </submittedName>
</protein>
<accession>A0A2N3LCI0</accession>
<dbReference type="EMBL" id="NXGX01000001">
    <property type="protein sequence ID" value="PKR60479.1"/>
    <property type="molecule type" value="Genomic_DNA"/>
</dbReference>
<gene>
    <name evidence="1" type="ORF">COO92_01045</name>
</gene>
<reference evidence="1 2" key="1">
    <citation type="submission" date="2017-09" db="EMBL/GenBank/DDBJ databases">
        <title>Biodiversity and function of Thalassospira species in the particle-attached aromatic-hydrocarbon-degrading consortia from the surface seawater of the China South Sea.</title>
        <authorList>
            <person name="Dong C."/>
            <person name="Lai Q."/>
            <person name="Shao Z."/>
        </authorList>
    </citation>
    <scope>NUCLEOTIDE SEQUENCE [LARGE SCALE GENOMIC DNA]</scope>
    <source>
        <strain evidence="1 2">139Z-12</strain>
    </source>
</reference>
<evidence type="ECO:0000313" key="1">
    <source>
        <dbReference type="EMBL" id="PKR60479.1"/>
    </source>
</evidence>
<dbReference type="Proteomes" id="UP000233332">
    <property type="component" value="Unassembled WGS sequence"/>
</dbReference>
<proteinExistence type="predicted"/>
<organism evidence="1 2">
    <name type="scientific">Thalassospira lohafexi</name>
    <dbReference type="NCBI Taxonomy" id="744227"/>
    <lineage>
        <taxon>Bacteria</taxon>
        <taxon>Pseudomonadati</taxon>
        <taxon>Pseudomonadota</taxon>
        <taxon>Alphaproteobacteria</taxon>
        <taxon>Rhodospirillales</taxon>
        <taxon>Thalassospiraceae</taxon>
        <taxon>Thalassospira</taxon>
    </lineage>
</organism>
<comment type="caution">
    <text evidence="1">The sequence shown here is derived from an EMBL/GenBank/DDBJ whole genome shotgun (WGS) entry which is preliminary data.</text>
</comment>
<dbReference type="AlphaFoldDB" id="A0A2N3LCI0"/>
<keyword evidence="2" id="KW-1185">Reference proteome</keyword>